<gene>
    <name evidence="1" type="ORF">D3H35_24505</name>
</gene>
<reference evidence="1 2" key="1">
    <citation type="submission" date="2018-09" db="EMBL/GenBank/DDBJ databases">
        <title>Cohnella cavernae sp. nov., isolated from a karst cave.</title>
        <authorList>
            <person name="Zhu H."/>
        </authorList>
    </citation>
    <scope>NUCLEOTIDE SEQUENCE [LARGE SCALE GENOMIC DNA]</scope>
    <source>
        <strain evidence="1 2">K2E09-144</strain>
    </source>
</reference>
<evidence type="ECO:0000313" key="2">
    <source>
        <dbReference type="Proteomes" id="UP000266340"/>
    </source>
</evidence>
<dbReference type="RefSeq" id="WP_119151771.1">
    <property type="nucleotide sequence ID" value="NZ_JBHSOV010000040.1"/>
</dbReference>
<dbReference type="AlphaFoldDB" id="A0A398CKV3"/>
<dbReference type="OrthoDB" id="9958307at2"/>
<dbReference type="EMBL" id="QXJM01000040">
    <property type="protein sequence ID" value="RIE01518.1"/>
    <property type="molecule type" value="Genomic_DNA"/>
</dbReference>
<name>A0A398CKV3_9BACL</name>
<evidence type="ECO:0000313" key="1">
    <source>
        <dbReference type="EMBL" id="RIE01518.1"/>
    </source>
</evidence>
<protein>
    <submittedName>
        <fullName evidence="1">Uncharacterized protein</fullName>
    </submittedName>
</protein>
<keyword evidence="2" id="KW-1185">Reference proteome</keyword>
<dbReference type="Proteomes" id="UP000266340">
    <property type="component" value="Unassembled WGS sequence"/>
</dbReference>
<comment type="caution">
    <text evidence="1">The sequence shown here is derived from an EMBL/GenBank/DDBJ whole genome shotgun (WGS) entry which is preliminary data.</text>
</comment>
<accession>A0A398CKV3</accession>
<organism evidence="1 2">
    <name type="scientific">Cohnella faecalis</name>
    <dbReference type="NCBI Taxonomy" id="2315694"/>
    <lineage>
        <taxon>Bacteria</taxon>
        <taxon>Bacillati</taxon>
        <taxon>Bacillota</taxon>
        <taxon>Bacilli</taxon>
        <taxon>Bacillales</taxon>
        <taxon>Paenibacillaceae</taxon>
        <taxon>Cohnella</taxon>
    </lineage>
</organism>
<proteinExistence type="predicted"/>
<sequence>MKQQQKHKTITDIARHVKNNESSTFRGRANEAVFKIGKSFDIDYENRAVLNSKKTIEYAFSEKEMHLLAALLAVSKHRPLWHKNRKWENVRISEIFDYHTKLIEEINKMPSEFQQEITADERFEQAEQIQQHVQRIHILVEKLEFLFYLSPAKVGVEILRIVEERVDEFVEGAFEALGEYEKSDALEILEKEGAEVSEEAVREQIKRNTDEKLEKIRTGIDPEVHLLDNLIGDHLKKANDEYTNQFFNSEVQ</sequence>